<evidence type="ECO:0000313" key="2">
    <source>
        <dbReference type="EMBL" id="OGF99004.1"/>
    </source>
</evidence>
<organism evidence="2 3">
    <name type="scientific">Candidatus Glassbacteria bacterium GWA2_58_10</name>
    <dbReference type="NCBI Taxonomy" id="1817865"/>
    <lineage>
        <taxon>Bacteria</taxon>
        <taxon>Candidatus Glassiibacteriota</taxon>
    </lineage>
</organism>
<evidence type="ECO:0000313" key="3">
    <source>
        <dbReference type="Proteomes" id="UP000176992"/>
    </source>
</evidence>
<feature type="chain" id="PRO_5009522452" evidence="1">
    <location>
        <begin position="24"/>
        <end position="314"/>
    </location>
</feature>
<feature type="signal peptide" evidence="1">
    <location>
        <begin position="1"/>
        <end position="23"/>
    </location>
</feature>
<accession>A0A1F5YFR3</accession>
<comment type="caution">
    <text evidence="2">The sequence shown here is derived from an EMBL/GenBank/DDBJ whole genome shotgun (WGS) entry which is preliminary data.</text>
</comment>
<evidence type="ECO:0000256" key="1">
    <source>
        <dbReference type="SAM" id="SignalP"/>
    </source>
</evidence>
<protein>
    <submittedName>
        <fullName evidence="2">Uncharacterized protein</fullName>
    </submittedName>
</protein>
<keyword evidence="1" id="KW-0732">Signal</keyword>
<reference evidence="2 3" key="1">
    <citation type="journal article" date="2016" name="Nat. Commun.">
        <title>Thousands of microbial genomes shed light on interconnected biogeochemical processes in an aquifer system.</title>
        <authorList>
            <person name="Anantharaman K."/>
            <person name="Brown C.T."/>
            <person name="Hug L.A."/>
            <person name="Sharon I."/>
            <person name="Castelle C.J."/>
            <person name="Probst A.J."/>
            <person name="Thomas B.C."/>
            <person name="Singh A."/>
            <person name="Wilkins M.J."/>
            <person name="Karaoz U."/>
            <person name="Brodie E.L."/>
            <person name="Williams K.H."/>
            <person name="Hubbard S.S."/>
            <person name="Banfield J.F."/>
        </authorList>
    </citation>
    <scope>NUCLEOTIDE SEQUENCE [LARGE SCALE GENOMIC DNA]</scope>
</reference>
<proteinExistence type="predicted"/>
<gene>
    <name evidence="2" type="ORF">A2Z86_03600</name>
</gene>
<sequence>MISNCRRVLLLFSAVILTLTACGKDSGVVTPGDELGADHWWDNYIDSTGTPITLSSGFRLVPLSAVQQTAKPTTTNAVGIVLSFVIEPRYSTNRGYLFRGNDQGTNSEDLAGAVEFIKDSGWLSHRETFDWEGERRSGSSATRINRFTQFPIRSPFNGVATDLMLTLLARPYVAFPTDTTKHWFGPPVHVSNGSGGEILEIISYGIEYLGSKSLVENKTTKLGTFEDVIHIYGRANAGEAVVDAYLVPNIGIIYYHLVTAFGQKAAGALIGYAGANYDLDGNPLKDYFPMNGGNNWIYEFAPDNSVDDFRFTIE</sequence>
<dbReference type="EMBL" id="MFIV01000050">
    <property type="protein sequence ID" value="OGF99004.1"/>
    <property type="molecule type" value="Genomic_DNA"/>
</dbReference>
<dbReference type="Proteomes" id="UP000176992">
    <property type="component" value="Unassembled WGS sequence"/>
</dbReference>
<dbReference type="AlphaFoldDB" id="A0A1F5YFR3"/>
<name>A0A1F5YFR3_9BACT</name>
<dbReference type="PROSITE" id="PS51257">
    <property type="entry name" value="PROKAR_LIPOPROTEIN"/>
    <property type="match status" value="1"/>
</dbReference>